<evidence type="ECO:0000256" key="11">
    <source>
        <dbReference type="HAMAP-Rule" id="MF_00051"/>
    </source>
</evidence>
<dbReference type="InterPro" id="IPR039429">
    <property type="entry name" value="SHMT-like_dom"/>
</dbReference>
<sequence length="414" mass="45473">MKKLRVTDYQVAEAIDYELQRQQKHIELIASENFVSLAVLEAMGTVLTNKYAEGYPGKRYYGGCEHIDIVENLAIERAKQLFGADHANVQPHSGAQANMAVYSACLKPGDTVLGMDLSHGGHLTHGSPVNSSGVLYNFNSYGVNKRNFNIDYDEVRTLALKHQPKMMVIGASAYSRIIDFERLSSIAKEVNAFFMADIAHIAGLVATGMHPSPVPYADFVTTTTHKTLRGPRGGIILCRRDWAATIDKSVFPGIQGGPAMHMIAAKAVAFNEALQPEFKKYISNTIRNAKVLAKELRELGFNVLTGGTDNHLLLIDLCNMNLTGKEAQILLEEVGITVNKNSIPFDKKGPFITSGIRLGTPAVTTQGMGELEMIKIAEIICLVLKNSQDVRAKEKACSIVKELTKKFPIYKDMT</sequence>
<dbReference type="EMBL" id="FMBG01000025">
    <property type="protein sequence ID" value="SCC69396.1"/>
    <property type="molecule type" value="Genomic_DNA"/>
</dbReference>
<feature type="modified residue" description="N6-(pyridoxal phosphate)lysine" evidence="11 12">
    <location>
        <position position="226"/>
    </location>
</feature>
<dbReference type="PANTHER" id="PTHR11680">
    <property type="entry name" value="SERINE HYDROXYMETHYLTRANSFERASE"/>
    <property type="match status" value="1"/>
</dbReference>
<feature type="binding site" evidence="11">
    <location>
        <begin position="121"/>
        <end position="123"/>
    </location>
    <ligand>
        <name>(6S)-5,6,7,8-tetrahydrofolate</name>
        <dbReference type="ChEBI" id="CHEBI:57453"/>
    </ligand>
</feature>
<accession>A0AB37Z250</accession>
<gene>
    <name evidence="11" type="primary">glyA</name>
    <name evidence="14" type="ORF">BC10311_06335</name>
</gene>
<dbReference type="Gene3D" id="3.90.1150.10">
    <property type="entry name" value="Aspartate Aminotransferase, domain 1"/>
    <property type="match status" value="1"/>
</dbReference>
<dbReference type="RefSeq" id="WP_088107616.1">
    <property type="nucleotide sequence ID" value="NZ_FMBG01000025.1"/>
</dbReference>
<dbReference type="InterPro" id="IPR015422">
    <property type="entry name" value="PyrdxlP-dep_Trfase_small"/>
</dbReference>
<name>A0AB37Z250_9BACI</name>
<comment type="subcellular location">
    <subcellularLocation>
        <location evidence="2 11">Cytoplasm</location>
    </subcellularLocation>
</comment>
<dbReference type="InterPro" id="IPR049943">
    <property type="entry name" value="Ser_HO-MeTrfase-like"/>
</dbReference>
<feature type="site" description="Plays an important role in substrate specificity" evidence="11">
    <location>
        <position position="225"/>
    </location>
</feature>
<evidence type="ECO:0000256" key="3">
    <source>
        <dbReference type="ARBA" id="ARBA00006376"/>
    </source>
</evidence>
<dbReference type="InterPro" id="IPR019798">
    <property type="entry name" value="Ser_HO-MeTrfase_PLP_BS"/>
</dbReference>
<keyword evidence="8 11" id="KW-0808">Transferase</keyword>
<comment type="caution">
    <text evidence="14">The sequence shown here is derived from an EMBL/GenBank/DDBJ whole genome shotgun (WGS) entry which is preliminary data.</text>
</comment>
<dbReference type="CDD" id="cd00378">
    <property type="entry name" value="SHMT"/>
    <property type="match status" value="1"/>
</dbReference>
<feature type="domain" description="Serine hydroxymethyltransferase-like" evidence="13">
    <location>
        <begin position="5"/>
        <end position="380"/>
    </location>
</feature>
<comment type="cofactor">
    <cofactor evidence="1 11 12">
        <name>pyridoxal 5'-phosphate</name>
        <dbReference type="ChEBI" id="CHEBI:597326"/>
    </cofactor>
</comment>
<evidence type="ECO:0000256" key="7">
    <source>
        <dbReference type="ARBA" id="ARBA00022605"/>
    </source>
</evidence>
<comment type="similarity">
    <text evidence="3 11">Belongs to the SHMT family.</text>
</comment>
<dbReference type="PROSITE" id="PS00096">
    <property type="entry name" value="SHMT"/>
    <property type="match status" value="1"/>
</dbReference>
<dbReference type="GO" id="GO:0030170">
    <property type="term" value="F:pyridoxal phosphate binding"/>
    <property type="evidence" value="ECO:0007669"/>
    <property type="project" value="UniProtKB-UniRule"/>
</dbReference>
<evidence type="ECO:0000256" key="5">
    <source>
        <dbReference type="ARBA" id="ARBA00022490"/>
    </source>
</evidence>
<reference evidence="14 15" key="1">
    <citation type="submission" date="2016-08" db="EMBL/GenBank/DDBJ databases">
        <authorList>
            <person name="Loux V."/>
            <person name="Rue O."/>
        </authorList>
    </citation>
    <scope>NUCLEOTIDE SEQUENCE [LARGE SCALE GENOMIC DNA]</scope>
    <source>
        <strain evidence="14 15">WSBC_10311</strain>
    </source>
</reference>
<proteinExistence type="inferred from homology"/>
<dbReference type="EC" id="2.1.2.1" evidence="11"/>
<evidence type="ECO:0000256" key="4">
    <source>
        <dbReference type="ARBA" id="ARBA00011738"/>
    </source>
</evidence>
<feature type="binding site" evidence="11">
    <location>
        <position position="117"/>
    </location>
    <ligand>
        <name>(6S)-5,6,7,8-tetrahydrofolate</name>
        <dbReference type="ChEBI" id="CHEBI:57453"/>
    </ligand>
</feature>
<comment type="catalytic activity">
    <reaction evidence="11">
        <text>(6R)-5,10-methylene-5,6,7,8-tetrahydrofolate + glycine + H2O = (6S)-5,6,7,8-tetrahydrofolate + L-serine</text>
        <dbReference type="Rhea" id="RHEA:15481"/>
        <dbReference type="ChEBI" id="CHEBI:15377"/>
        <dbReference type="ChEBI" id="CHEBI:15636"/>
        <dbReference type="ChEBI" id="CHEBI:33384"/>
        <dbReference type="ChEBI" id="CHEBI:57305"/>
        <dbReference type="ChEBI" id="CHEBI:57453"/>
        <dbReference type="EC" id="2.1.2.1"/>
    </reaction>
</comment>
<evidence type="ECO:0000313" key="14">
    <source>
        <dbReference type="EMBL" id="SCC69396.1"/>
    </source>
</evidence>
<comment type="function">
    <text evidence="10">Catalyzes the reversible interconversion of serine and glycine with tetrahydrofolate (THF) serving as the one-carbon carrier. This reaction serves as the major source of one-carbon groups required for the biosynthesis of purines, thymidylate, methionine, and other important biomolecules. Also exhibits THF-independent aldolase activity toward beta-hydroxyamino acids, producing glycine and aldehydes, via a retro-aldol mechanism. Thus, is able to catalyze the cleavage of L-allo-threonine.</text>
</comment>
<dbReference type="FunFam" id="3.40.640.10:FF:000001">
    <property type="entry name" value="Serine hydroxymethyltransferase"/>
    <property type="match status" value="1"/>
</dbReference>
<dbReference type="HAMAP" id="MF_00051">
    <property type="entry name" value="SHMT"/>
    <property type="match status" value="1"/>
</dbReference>
<evidence type="ECO:0000256" key="1">
    <source>
        <dbReference type="ARBA" id="ARBA00001933"/>
    </source>
</evidence>
<dbReference type="InterPro" id="IPR015424">
    <property type="entry name" value="PyrdxlP-dep_Trfase"/>
</dbReference>
<dbReference type="AlphaFoldDB" id="A0AB37Z250"/>
<dbReference type="PANTHER" id="PTHR11680:SF35">
    <property type="entry name" value="SERINE HYDROXYMETHYLTRANSFERASE 1"/>
    <property type="match status" value="1"/>
</dbReference>
<comment type="caution">
    <text evidence="11">Lacks conserved residue(s) required for the propagation of feature annotation.</text>
</comment>
<dbReference type="GO" id="GO:0019264">
    <property type="term" value="P:glycine biosynthetic process from serine"/>
    <property type="evidence" value="ECO:0007669"/>
    <property type="project" value="UniProtKB-UniRule"/>
</dbReference>
<dbReference type="SUPFAM" id="SSF53383">
    <property type="entry name" value="PLP-dependent transferases"/>
    <property type="match status" value="1"/>
</dbReference>
<dbReference type="InterPro" id="IPR015421">
    <property type="entry name" value="PyrdxlP-dep_Trfase_major"/>
</dbReference>
<dbReference type="NCBIfam" id="NF000586">
    <property type="entry name" value="PRK00011.1"/>
    <property type="match status" value="1"/>
</dbReference>
<dbReference type="PIRSF" id="PIRSF000412">
    <property type="entry name" value="SHMT"/>
    <property type="match status" value="1"/>
</dbReference>
<evidence type="ECO:0000256" key="8">
    <source>
        <dbReference type="ARBA" id="ARBA00022679"/>
    </source>
</evidence>
<evidence type="ECO:0000256" key="9">
    <source>
        <dbReference type="ARBA" id="ARBA00022898"/>
    </source>
</evidence>
<dbReference type="GO" id="GO:0004372">
    <property type="term" value="F:glycine hydroxymethyltransferase activity"/>
    <property type="evidence" value="ECO:0007669"/>
    <property type="project" value="UniProtKB-UniRule"/>
</dbReference>
<evidence type="ECO:0000256" key="10">
    <source>
        <dbReference type="ARBA" id="ARBA00054606"/>
    </source>
</evidence>
<organism evidence="14 15">
    <name type="scientific">Bacillus wiedmannii</name>
    <dbReference type="NCBI Taxonomy" id="1890302"/>
    <lineage>
        <taxon>Bacteria</taxon>
        <taxon>Bacillati</taxon>
        <taxon>Bacillota</taxon>
        <taxon>Bacilli</taxon>
        <taxon>Bacillales</taxon>
        <taxon>Bacillaceae</taxon>
        <taxon>Bacillus</taxon>
        <taxon>Bacillus cereus group</taxon>
    </lineage>
</organism>
<keyword evidence="6 11" id="KW-0554">One-carbon metabolism</keyword>
<comment type="subunit">
    <text evidence="4 11">Homodimer.</text>
</comment>
<protein>
    <recommendedName>
        <fullName evidence="11">Serine hydroxymethyltransferase</fullName>
        <shortName evidence="11">SHMT</shortName>
        <shortName evidence="11">Serine methylase</shortName>
        <ecNumber evidence="11">2.1.2.1</ecNumber>
    </recommendedName>
</protein>
<evidence type="ECO:0000313" key="15">
    <source>
        <dbReference type="Proteomes" id="UP000195728"/>
    </source>
</evidence>
<dbReference type="GO" id="GO:0005829">
    <property type="term" value="C:cytosol"/>
    <property type="evidence" value="ECO:0007669"/>
    <property type="project" value="TreeGrafter"/>
</dbReference>
<dbReference type="InterPro" id="IPR001085">
    <property type="entry name" value="Ser_HO-MeTrfase"/>
</dbReference>
<dbReference type="GO" id="GO:0035999">
    <property type="term" value="P:tetrahydrofolate interconversion"/>
    <property type="evidence" value="ECO:0007669"/>
    <property type="project" value="UniProtKB-UniRule"/>
</dbReference>
<dbReference type="Pfam" id="PF00464">
    <property type="entry name" value="SHMT"/>
    <property type="match status" value="1"/>
</dbReference>
<keyword evidence="9 11" id="KW-0663">Pyridoxal phosphate</keyword>
<keyword evidence="5 11" id="KW-0963">Cytoplasm</keyword>
<evidence type="ECO:0000256" key="6">
    <source>
        <dbReference type="ARBA" id="ARBA00022563"/>
    </source>
</evidence>
<keyword evidence="7 11" id="KW-0028">Amino-acid biosynthesis</keyword>
<evidence type="ECO:0000256" key="2">
    <source>
        <dbReference type="ARBA" id="ARBA00004496"/>
    </source>
</evidence>
<dbReference type="Proteomes" id="UP000195728">
    <property type="component" value="Unassembled WGS sequence"/>
</dbReference>
<dbReference type="Gene3D" id="3.40.640.10">
    <property type="entry name" value="Type I PLP-dependent aspartate aminotransferase-like (Major domain)"/>
    <property type="match status" value="1"/>
</dbReference>
<evidence type="ECO:0000256" key="12">
    <source>
        <dbReference type="PIRSR" id="PIRSR000412-50"/>
    </source>
</evidence>
<evidence type="ECO:0000259" key="13">
    <source>
        <dbReference type="Pfam" id="PF00464"/>
    </source>
</evidence>
<comment type="pathway">
    <text evidence="11">Amino-acid biosynthesis; glycine biosynthesis; glycine from L-serine: step 1/1.</text>
</comment>
<comment type="pathway">
    <text evidence="11">One-carbon metabolism; tetrahydrofolate interconversion.</text>
</comment>